<dbReference type="InterPro" id="IPR036514">
    <property type="entry name" value="SGNH_hydro_sf"/>
</dbReference>
<feature type="transmembrane region" description="Helical" evidence="2">
    <location>
        <begin position="6"/>
        <end position="22"/>
    </location>
</feature>
<reference evidence="3" key="2">
    <citation type="submission" date="2023-02" db="EMBL/GenBank/DDBJ databases">
        <authorList>
            <person name="Swenson N.G."/>
            <person name="Wegrzyn J.L."/>
            <person name="Mcevoy S.L."/>
        </authorList>
    </citation>
    <scope>NUCLEOTIDE SEQUENCE</scope>
    <source>
        <strain evidence="3">91603</strain>
        <tissue evidence="3">Leaf</tissue>
    </source>
</reference>
<dbReference type="AlphaFoldDB" id="A0AAD5NGC5"/>
<proteinExistence type="inferred from homology"/>
<dbReference type="Pfam" id="PF00657">
    <property type="entry name" value="Lipase_GDSL"/>
    <property type="match status" value="1"/>
</dbReference>
<evidence type="ECO:0000256" key="1">
    <source>
        <dbReference type="ARBA" id="ARBA00008668"/>
    </source>
</evidence>
<keyword evidence="2" id="KW-0472">Membrane</keyword>
<keyword evidence="2" id="KW-1133">Transmembrane helix</keyword>
<dbReference type="PANTHER" id="PTHR45642:SF120">
    <property type="entry name" value="GDSL-LIKE LIPASE_ACYLHYDROLASE"/>
    <property type="match status" value="1"/>
</dbReference>
<dbReference type="Gene3D" id="3.40.50.1110">
    <property type="entry name" value="SGNH hydrolase"/>
    <property type="match status" value="1"/>
</dbReference>
<protein>
    <submittedName>
        <fullName evidence="3">Uncharacterized protein</fullName>
    </submittedName>
</protein>
<name>A0AAD5NGC5_ACENE</name>
<dbReference type="EMBL" id="JAJSOW010000107">
    <property type="protein sequence ID" value="KAI9156571.1"/>
    <property type="molecule type" value="Genomic_DNA"/>
</dbReference>
<dbReference type="InterPro" id="IPR050592">
    <property type="entry name" value="GDSL_lipolytic_enzyme"/>
</dbReference>
<evidence type="ECO:0000313" key="3">
    <source>
        <dbReference type="EMBL" id="KAI9156571.1"/>
    </source>
</evidence>
<evidence type="ECO:0000313" key="4">
    <source>
        <dbReference type="Proteomes" id="UP001064489"/>
    </source>
</evidence>
<accession>A0AAD5NGC5</accession>
<comment type="similarity">
    <text evidence="1">Belongs to the 'GDSL' lipolytic enzyme family.</text>
</comment>
<sequence>MGSTNVSVIIIVVQILMMINMFKTGNSTKLPSTILIFIDSTMDTGNNNYINTILKGYHPPYGKNFPSHIPTGRFSDGKLVPDFIASTLQIKEVVPPFLQPNLSDDELLSGVTFASAGSGWDDLTTLATRVIPLSKQIDMFRDYIRRVKRIVGDSQEKTNKIISGALVVISAGTNDFGLNFYVMSTRTIGGYQDFLLYKLQYFVKELYGLGCSTMIIAGLPPMGCLPLLQITAKFMNPFNWKSLEDNNSAARLYNYKLSKRITHLQALLPSSEIVYADIYESLIDMIRYPYKYGFVATKRGCCGSGMIEVAFMCNPTTPKCQNSSQFIFGDSIHPSHFAYQFLSKHLVAEILPKLSFNNTL</sequence>
<dbReference type="InterPro" id="IPR035669">
    <property type="entry name" value="SGNH_plant_lipase-like"/>
</dbReference>
<comment type="caution">
    <text evidence="3">The sequence shown here is derived from an EMBL/GenBank/DDBJ whole genome shotgun (WGS) entry which is preliminary data.</text>
</comment>
<dbReference type="GO" id="GO:0016788">
    <property type="term" value="F:hydrolase activity, acting on ester bonds"/>
    <property type="evidence" value="ECO:0007669"/>
    <property type="project" value="InterPro"/>
</dbReference>
<keyword evidence="4" id="KW-1185">Reference proteome</keyword>
<dbReference type="InterPro" id="IPR001087">
    <property type="entry name" value="GDSL"/>
</dbReference>
<dbReference type="PANTHER" id="PTHR45642">
    <property type="entry name" value="GDSL ESTERASE/LIPASE EXL3"/>
    <property type="match status" value="1"/>
</dbReference>
<dbReference type="Proteomes" id="UP001064489">
    <property type="component" value="Chromosome 12"/>
</dbReference>
<gene>
    <name evidence="3" type="ORF">LWI28_008721</name>
</gene>
<evidence type="ECO:0000256" key="2">
    <source>
        <dbReference type="SAM" id="Phobius"/>
    </source>
</evidence>
<organism evidence="3 4">
    <name type="scientific">Acer negundo</name>
    <name type="common">Box elder</name>
    <dbReference type="NCBI Taxonomy" id="4023"/>
    <lineage>
        <taxon>Eukaryota</taxon>
        <taxon>Viridiplantae</taxon>
        <taxon>Streptophyta</taxon>
        <taxon>Embryophyta</taxon>
        <taxon>Tracheophyta</taxon>
        <taxon>Spermatophyta</taxon>
        <taxon>Magnoliopsida</taxon>
        <taxon>eudicotyledons</taxon>
        <taxon>Gunneridae</taxon>
        <taxon>Pentapetalae</taxon>
        <taxon>rosids</taxon>
        <taxon>malvids</taxon>
        <taxon>Sapindales</taxon>
        <taxon>Sapindaceae</taxon>
        <taxon>Hippocastanoideae</taxon>
        <taxon>Acereae</taxon>
        <taxon>Acer</taxon>
    </lineage>
</organism>
<reference evidence="3" key="1">
    <citation type="journal article" date="2022" name="Plant J.">
        <title>Strategies of tolerance reflected in two North American maple genomes.</title>
        <authorList>
            <person name="McEvoy S.L."/>
            <person name="Sezen U.U."/>
            <person name="Trouern-Trend A."/>
            <person name="McMahon S.M."/>
            <person name="Schaberg P.G."/>
            <person name="Yang J."/>
            <person name="Wegrzyn J.L."/>
            <person name="Swenson N.G."/>
        </authorList>
    </citation>
    <scope>NUCLEOTIDE SEQUENCE</scope>
    <source>
        <strain evidence="3">91603</strain>
    </source>
</reference>
<dbReference type="SUPFAM" id="SSF52266">
    <property type="entry name" value="SGNH hydrolase"/>
    <property type="match status" value="1"/>
</dbReference>
<keyword evidence="2" id="KW-0812">Transmembrane</keyword>
<dbReference type="CDD" id="cd01837">
    <property type="entry name" value="SGNH_plant_lipase_like"/>
    <property type="match status" value="1"/>
</dbReference>